<gene>
    <name evidence="3" type="ORF">AC578_1476</name>
</gene>
<evidence type="ECO:0000256" key="2">
    <source>
        <dbReference type="SAM" id="Phobius"/>
    </source>
</evidence>
<evidence type="ECO:0000313" key="4">
    <source>
        <dbReference type="Proteomes" id="UP000070133"/>
    </source>
</evidence>
<feature type="region of interest" description="Disordered" evidence="1">
    <location>
        <begin position="1"/>
        <end position="26"/>
    </location>
</feature>
<accession>A0A139H5I2</accession>
<feature type="region of interest" description="Disordered" evidence="1">
    <location>
        <begin position="75"/>
        <end position="107"/>
    </location>
</feature>
<evidence type="ECO:0000313" key="3">
    <source>
        <dbReference type="EMBL" id="KXS97694.1"/>
    </source>
</evidence>
<keyword evidence="2" id="KW-0472">Membrane</keyword>
<keyword evidence="2" id="KW-1133">Transmembrane helix</keyword>
<keyword evidence="4" id="KW-1185">Reference proteome</keyword>
<name>A0A139H5I2_9PEZI</name>
<feature type="compositionally biased region" description="Basic and acidic residues" evidence="1">
    <location>
        <begin position="82"/>
        <end position="94"/>
    </location>
</feature>
<dbReference type="AlphaFoldDB" id="A0A139H5I2"/>
<sequence>MDLLKRQMGAWQERHRDDDDDEPLHAPRNVTTLRWKVRWNWAWQAVELVPWLWQDPNLAVRAAVGALLVKEKTNKKKHRRCKVAEPPERSHTESHTASSHTEGHAEHTEHTNCSSAFHLLIILLLCTTVALALAFAFRNRTNTHQHHARECLLPPPLPRPHTIPTSIPAPPPDSLCSNPVLNTTSSISIAQQRVLQACPVPLSPPSLLRTLRGDFSAALVDSSRASPTLLRLGTTHGVVATLTHLWKSLDSEERSRRLQKRDGDGEASAIQECRVAISAALDWVQHAESVALGLWEHTKRAA</sequence>
<proteinExistence type="predicted"/>
<reference evidence="3 4" key="1">
    <citation type="submission" date="2015-07" db="EMBL/GenBank/DDBJ databases">
        <title>Comparative genomics of the Sigatoka disease complex on banana suggests a link between parallel evolutionary changes in Pseudocercospora fijiensis and Pseudocercospora eumusae and increased virulence on the banana host.</title>
        <authorList>
            <person name="Chang T.-C."/>
            <person name="Salvucci A."/>
            <person name="Crous P.W."/>
            <person name="Stergiopoulos I."/>
        </authorList>
    </citation>
    <scope>NUCLEOTIDE SEQUENCE [LARGE SCALE GENOMIC DNA]</scope>
    <source>
        <strain evidence="3 4">CBS 114824</strain>
    </source>
</reference>
<protein>
    <submittedName>
        <fullName evidence="3">Uncharacterized protein</fullName>
    </submittedName>
</protein>
<keyword evidence="2" id="KW-0812">Transmembrane</keyword>
<dbReference type="Proteomes" id="UP000070133">
    <property type="component" value="Unassembled WGS sequence"/>
</dbReference>
<organism evidence="3 4">
    <name type="scientific">Pseudocercospora eumusae</name>
    <dbReference type="NCBI Taxonomy" id="321146"/>
    <lineage>
        <taxon>Eukaryota</taxon>
        <taxon>Fungi</taxon>
        <taxon>Dikarya</taxon>
        <taxon>Ascomycota</taxon>
        <taxon>Pezizomycotina</taxon>
        <taxon>Dothideomycetes</taxon>
        <taxon>Dothideomycetidae</taxon>
        <taxon>Mycosphaerellales</taxon>
        <taxon>Mycosphaerellaceae</taxon>
        <taxon>Pseudocercospora</taxon>
    </lineage>
</organism>
<feature type="transmembrane region" description="Helical" evidence="2">
    <location>
        <begin position="116"/>
        <end position="137"/>
    </location>
</feature>
<evidence type="ECO:0000256" key="1">
    <source>
        <dbReference type="SAM" id="MobiDB-lite"/>
    </source>
</evidence>
<dbReference type="EMBL" id="LFZN01000136">
    <property type="protein sequence ID" value="KXS97694.1"/>
    <property type="molecule type" value="Genomic_DNA"/>
</dbReference>
<comment type="caution">
    <text evidence="3">The sequence shown here is derived from an EMBL/GenBank/DDBJ whole genome shotgun (WGS) entry which is preliminary data.</text>
</comment>